<sequence>MHVKPCPVMPTNGANGMLYLFVRVLLSDHHEGMIADLYPNGHLLALPLLLVSLILAPEKLNCLHLSPSHHLLYSVATQRSGFGEVGGLRRRQGFLIFDLQKINVMICLGGFWFLRNSMGQSEI</sequence>
<accession>A0A0A9D4F8</accession>
<reference evidence="1" key="2">
    <citation type="journal article" date="2015" name="Data Brief">
        <title>Shoot transcriptome of the giant reed, Arundo donax.</title>
        <authorList>
            <person name="Barrero R.A."/>
            <person name="Guerrero F.D."/>
            <person name="Moolhuijzen P."/>
            <person name="Goolsby J.A."/>
            <person name="Tidwell J."/>
            <person name="Bellgard S.E."/>
            <person name="Bellgard M.I."/>
        </authorList>
    </citation>
    <scope>NUCLEOTIDE SEQUENCE</scope>
    <source>
        <tissue evidence="1">Shoot tissue taken approximately 20 cm above the soil surface</tissue>
    </source>
</reference>
<protein>
    <submittedName>
        <fullName evidence="1">Uncharacterized protein</fullName>
    </submittedName>
</protein>
<dbReference type="EMBL" id="GBRH01217355">
    <property type="protein sequence ID" value="JAD80540.1"/>
    <property type="molecule type" value="Transcribed_RNA"/>
</dbReference>
<evidence type="ECO:0000313" key="1">
    <source>
        <dbReference type="EMBL" id="JAD80540.1"/>
    </source>
</evidence>
<proteinExistence type="predicted"/>
<reference evidence="1" key="1">
    <citation type="submission" date="2014-09" db="EMBL/GenBank/DDBJ databases">
        <authorList>
            <person name="Magalhaes I.L.F."/>
            <person name="Oliveira U."/>
            <person name="Santos F.R."/>
            <person name="Vidigal T.H.D.A."/>
            <person name="Brescovit A.D."/>
            <person name="Santos A.J."/>
        </authorList>
    </citation>
    <scope>NUCLEOTIDE SEQUENCE</scope>
    <source>
        <tissue evidence="1">Shoot tissue taken approximately 20 cm above the soil surface</tissue>
    </source>
</reference>
<dbReference type="AlphaFoldDB" id="A0A0A9D4F8"/>
<name>A0A0A9D4F8_ARUDO</name>
<organism evidence="1">
    <name type="scientific">Arundo donax</name>
    <name type="common">Giant reed</name>
    <name type="synonym">Donax arundinaceus</name>
    <dbReference type="NCBI Taxonomy" id="35708"/>
    <lineage>
        <taxon>Eukaryota</taxon>
        <taxon>Viridiplantae</taxon>
        <taxon>Streptophyta</taxon>
        <taxon>Embryophyta</taxon>
        <taxon>Tracheophyta</taxon>
        <taxon>Spermatophyta</taxon>
        <taxon>Magnoliopsida</taxon>
        <taxon>Liliopsida</taxon>
        <taxon>Poales</taxon>
        <taxon>Poaceae</taxon>
        <taxon>PACMAD clade</taxon>
        <taxon>Arundinoideae</taxon>
        <taxon>Arundineae</taxon>
        <taxon>Arundo</taxon>
    </lineage>
</organism>